<protein>
    <submittedName>
        <fullName evidence="2">Uncharacterized protein LOC102801427</fullName>
    </submittedName>
</protein>
<sequence length="171" mass="19704">MSCPPCCKFETDCEPPTKKTRFVSLTGDQLDEIEGLKDEKNRKNQTGWGIRIMKDWLRSTGKNPEFEHLSVEDLNNVLRQFYAEMRSQAGEKYGRSSLGAVRAAINRLINSPPYNRNLNIMQDREFNTANKTFKGLIKQLKIEGLDKVEHKIAICRDDLKKLVDTQRAIDK</sequence>
<proteinExistence type="predicted"/>
<dbReference type="Proteomes" id="UP000694865">
    <property type="component" value="Unplaced"/>
</dbReference>
<dbReference type="GeneID" id="102801427"/>
<keyword evidence="1" id="KW-1185">Reference proteome</keyword>
<name>A0ABM0MU63_SACKO</name>
<dbReference type="RefSeq" id="XP_006823554.1">
    <property type="nucleotide sequence ID" value="XM_006823491.1"/>
</dbReference>
<dbReference type="InterPro" id="IPR052787">
    <property type="entry name" value="MAVS"/>
</dbReference>
<organism evidence="1 2">
    <name type="scientific">Saccoglossus kowalevskii</name>
    <name type="common">Acorn worm</name>
    <dbReference type="NCBI Taxonomy" id="10224"/>
    <lineage>
        <taxon>Eukaryota</taxon>
        <taxon>Metazoa</taxon>
        <taxon>Hemichordata</taxon>
        <taxon>Enteropneusta</taxon>
        <taxon>Harrimaniidae</taxon>
        <taxon>Saccoglossus</taxon>
    </lineage>
</organism>
<reference evidence="2" key="1">
    <citation type="submission" date="2025-08" db="UniProtKB">
        <authorList>
            <consortium name="RefSeq"/>
        </authorList>
    </citation>
    <scope>IDENTIFICATION</scope>
    <source>
        <tissue evidence="2">Testes</tissue>
    </source>
</reference>
<dbReference type="PANTHER" id="PTHR21446">
    <property type="entry name" value="DUF3504 DOMAIN-CONTAINING PROTEIN"/>
    <property type="match status" value="1"/>
</dbReference>
<accession>A0ABM0MU63</accession>
<gene>
    <name evidence="2" type="primary">LOC102801427</name>
</gene>
<dbReference type="PANTHER" id="PTHR21446:SF12">
    <property type="entry name" value="POTASSIUM CHANNEL TETRAMERIZATION DOMAIN CONTAINING 1"/>
    <property type="match status" value="1"/>
</dbReference>
<evidence type="ECO:0000313" key="1">
    <source>
        <dbReference type="Proteomes" id="UP000694865"/>
    </source>
</evidence>
<evidence type="ECO:0000313" key="2">
    <source>
        <dbReference type="RefSeq" id="XP_006823554.1"/>
    </source>
</evidence>